<reference evidence="2 3" key="1">
    <citation type="journal article" date="2025" name="Microbiol. Resour. Announc.">
        <title>Draft genome sequences for Neonectria magnoliae and Neonectria punicea, canker pathogens of Liriodendron tulipifera and Acer saccharum in West Virginia.</title>
        <authorList>
            <person name="Petronek H.M."/>
            <person name="Kasson M.T."/>
            <person name="Metheny A.M."/>
            <person name="Stauder C.M."/>
            <person name="Lovett B."/>
            <person name="Lynch S.C."/>
            <person name="Garnas J.R."/>
            <person name="Kasson L.R."/>
            <person name="Stajich J.E."/>
        </authorList>
    </citation>
    <scope>NUCLEOTIDE SEQUENCE [LARGE SCALE GENOMIC DNA]</scope>
    <source>
        <strain evidence="2 3">NRRL 64653</strain>
    </source>
</reference>
<dbReference type="InterPro" id="IPR052164">
    <property type="entry name" value="Anthracycline_SecMetBiosynth"/>
</dbReference>
<dbReference type="PROSITE" id="PS51819">
    <property type="entry name" value="VOC"/>
    <property type="match status" value="1"/>
</dbReference>
<evidence type="ECO:0000313" key="2">
    <source>
        <dbReference type="EMBL" id="KAK7398448.1"/>
    </source>
</evidence>
<proteinExistence type="predicted"/>
<name>A0ABR1GJY6_9HYPO</name>
<accession>A0ABR1GJY6</accession>
<gene>
    <name evidence="2" type="ORF">QQX98_012172</name>
</gene>
<organism evidence="2 3">
    <name type="scientific">Neonectria punicea</name>
    <dbReference type="NCBI Taxonomy" id="979145"/>
    <lineage>
        <taxon>Eukaryota</taxon>
        <taxon>Fungi</taxon>
        <taxon>Dikarya</taxon>
        <taxon>Ascomycota</taxon>
        <taxon>Pezizomycotina</taxon>
        <taxon>Sordariomycetes</taxon>
        <taxon>Hypocreomycetidae</taxon>
        <taxon>Hypocreales</taxon>
        <taxon>Nectriaceae</taxon>
        <taxon>Neonectria</taxon>
    </lineage>
</organism>
<evidence type="ECO:0000259" key="1">
    <source>
        <dbReference type="PROSITE" id="PS51819"/>
    </source>
</evidence>
<protein>
    <recommendedName>
        <fullName evidence="1">VOC domain-containing protein</fullName>
    </recommendedName>
</protein>
<feature type="domain" description="VOC" evidence="1">
    <location>
        <begin position="194"/>
        <end position="323"/>
    </location>
</feature>
<sequence length="324" mass="35299">MAAKNISVTPVEDDSKQQFDIDPDRNLIKVAFHGVGFLSQTLTTLYTSVLGDSFLRNINNVQSQKGRPGGIDSDAITDIEEGLELLLDHFLGNSGSAQVMLLNETKPVDTATTLEVVRFGKPQIAYVALGTTVVIFIAAVAEAVRTKLWRDLPPADYLDIKFAIIGMAKDEGIKPYGIKNWGGDPEDDKEALGQICWLEVPVLDVDRAKKFYTELFGWEFSDESRPGVGDCVKSMHFFSKGKTLHGAFMHVEAKYQVVNNVPGDPAPMPVLPTLCVVDCAETLEKAEALGGKTAIPKTEIGGGMGFFARLIDTEGNMIGTWSQK</sequence>
<keyword evidence="3" id="KW-1185">Reference proteome</keyword>
<evidence type="ECO:0000313" key="3">
    <source>
        <dbReference type="Proteomes" id="UP001498476"/>
    </source>
</evidence>
<dbReference type="InterPro" id="IPR053863">
    <property type="entry name" value="Glyoxy/Ble-like_N"/>
</dbReference>
<dbReference type="Gene3D" id="3.10.180.10">
    <property type="entry name" value="2,3-Dihydroxybiphenyl 1,2-Dioxygenase, domain 1"/>
    <property type="match status" value="1"/>
</dbReference>
<dbReference type="PANTHER" id="PTHR33993:SF2">
    <property type="entry name" value="VOC DOMAIN-CONTAINING PROTEIN"/>
    <property type="match status" value="1"/>
</dbReference>
<dbReference type="CDD" id="cd07247">
    <property type="entry name" value="SgaA_N_like"/>
    <property type="match status" value="1"/>
</dbReference>
<comment type="caution">
    <text evidence="2">The sequence shown here is derived from an EMBL/GenBank/DDBJ whole genome shotgun (WGS) entry which is preliminary data.</text>
</comment>
<dbReference type="InterPro" id="IPR029068">
    <property type="entry name" value="Glyas_Bleomycin-R_OHBP_Dase"/>
</dbReference>
<dbReference type="InterPro" id="IPR037523">
    <property type="entry name" value="VOC_core"/>
</dbReference>
<dbReference type="SUPFAM" id="SSF54593">
    <property type="entry name" value="Glyoxalase/Bleomycin resistance protein/Dihydroxybiphenyl dioxygenase"/>
    <property type="match status" value="1"/>
</dbReference>
<dbReference type="Proteomes" id="UP001498476">
    <property type="component" value="Unassembled WGS sequence"/>
</dbReference>
<dbReference type="PANTHER" id="PTHR33993">
    <property type="entry name" value="GLYOXALASE-RELATED"/>
    <property type="match status" value="1"/>
</dbReference>
<dbReference type="Pfam" id="PF22677">
    <property type="entry name" value="Ble-like_N"/>
    <property type="match status" value="1"/>
</dbReference>
<dbReference type="EMBL" id="JAZAVJ010000336">
    <property type="protein sequence ID" value="KAK7398448.1"/>
    <property type="molecule type" value="Genomic_DNA"/>
</dbReference>